<reference evidence="1 2" key="1">
    <citation type="submission" date="2022-04" db="EMBL/GenBank/DDBJ databases">
        <title>Whole genome surviellance of AMR bacteria from Assam, India: One Health Study.</title>
        <authorList>
            <person name="Mendem S.K."/>
            <person name="Rakshit O."/>
            <person name="Murugesan D."/>
            <person name="Shome R."/>
            <person name="Raisen C."/>
            <person name="Holmes M.A."/>
            <person name="Saikia K."/>
            <person name="Shome B.R."/>
        </authorList>
    </citation>
    <scope>NUCLEOTIDE SEQUENCE [LARGE SCALE GENOMIC DNA]</scope>
    <source>
        <strain evidence="1 2">MGG-11lp</strain>
    </source>
</reference>
<comment type="caution">
    <text evidence="1">The sequence shown here is derived from an EMBL/GenBank/DDBJ whole genome shotgun (WGS) entry which is preliminary data.</text>
</comment>
<dbReference type="EMBL" id="JALLMC010000004">
    <property type="protein sequence ID" value="MEB6410657.1"/>
    <property type="molecule type" value="Genomic_DNA"/>
</dbReference>
<accession>A0ABU6E366</accession>
<sequence length="301" mass="35137">MYFNRPNPHPLDYDWRFTKETVSKISNMVYDDNALVIGAPSVAEFLEKQKKDVLLIDRHPIQLVNNHLQIDINTSPIIKANFSYVIMDPPWYLDVFFRWISWAANSVGKGATIILSIWPDNTRPLAIDEKEQLFSWIRTWGEISIEKNCFTYITSDFEKKITKPSDIRQGDFLKINVITTPKMIKVIEPKNIWYRYIIDDYQLAIKSGPNLNDSNFVQFKKVEGAEEWLWPSVSKRAVGRDYIQIWSSNNEVAMLDNPETLISLLENENDISKIIKKTSSLAEWSIPKKPHGRIVKWQEKN</sequence>
<name>A0ABU6E366_9ENTR</name>
<organism evidence="1 2">
    <name type="scientific">Enterobacter vonholyi</name>
    <dbReference type="NCBI Taxonomy" id="2797505"/>
    <lineage>
        <taxon>Bacteria</taxon>
        <taxon>Pseudomonadati</taxon>
        <taxon>Pseudomonadota</taxon>
        <taxon>Gammaproteobacteria</taxon>
        <taxon>Enterobacterales</taxon>
        <taxon>Enterobacteriaceae</taxon>
        <taxon>Enterobacter</taxon>
    </lineage>
</organism>
<protein>
    <submittedName>
        <fullName evidence="1">Uncharacterized protein</fullName>
    </submittedName>
</protein>
<dbReference type="RefSeq" id="WP_325848684.1">
    <property type="nucleotide sequence ID" value="NZ_JALLMC010000004.1"/>
</dbReference>
<evidence type="ECO:0000313" key="1">
    <source>
        <dbReference type="EMBL" id="MEB6410657.1"/>
    </source>
</evidence>
<evidence type="ECO:0000313" key="2">
    <source>
        <dbReference type="Proteomes" id="UP001306510"/>
    </source>
</evidence>
<gene>
    <name evidence="1" type="ORF">MXM28_13260</name>
</gene>
<keyword evidence="2" id="KW-1185">Reference proteome</keyword>
<proteinExistence type="predicted"/>
<dbReference type="Proteomes" id="UP001306510">
    <property type="component" value="Unassembled WGS sequence"/>
</dbReference>